<dbReference type="EMBL" id="JAWRVI010000002">
    <property type="protein sequence ID" value="KAK4095040.1"/>
    <property type="molecule type" value="Genomic_DNA"/>
</dbReference>
<evidence type="ECO:0000256" key="1">
    <source>
        <dbReference type="SAM" id="MobiDB-lite"/>
    </source>
</evidence>
<gene>
    <name evidence="2" type="ORF">Purlil1_736</name>
</gene>
<evidence type="ECO:0008006" key="4">
    <source>
        <dbReference type="Google" id="ProtNLM"/>
    </source>
</evidence>
<accession>A0ABR0CFL6</accession>
<feature type="region of interest" description="Disordered" evidence="1">
    <location>
        <begin position="242"/>
        <end position="271"/>
    </location>
</feature>
<comment type="caution">
    <text evidence="2">The sequence shown here is derived from an EMBL/GenBank/DDBJ whole genome shotgun (WGS) entry which is preliminary data.</text>
</comment>
<feature type="region of interest" description="Disordered" evidence="1">
    <location>
        <begin position="609"/>
        <end position="634"/>
    </location>
</feature>
<evidence type="ECO:0000313" key="3">
    <source>
        <dbReference type="Proteomes" id="UP001287286"/>
    </source>
</evidence>
<feature type="region of interest" description="Disordered" evidence="1">
    <location>
        <begin position="374"/>
        <end position="401"/>
    </location>
</feature>
<evidence type="ECO:0000313" key="2">
    <source>
        <dbReference type="EMBL" id="KAK4095040.1"/>
    </source>
</evidence>
<proteinExistence type="predicted"/>
<reference evidence="2 3" key="1">
    <citation type="journal article" date="2024" name="Microbiol. Resour. Announc.">
        <title>Genome annotations for the ascomycete fungi Trichoderma harzianum, Trichoderma aggressivum, and Purpureocillium lilacinum.</title>
        <authorList>
            <person name="Beijen E.P.W."/>
            <person name="Ohm R.A."/>
        </authorList>
    </citation>
    <scope>NUCLEOTIDE SEQUENCE [LARGE SCALE GENOMIC DNA]</scope>
    <source>
        <strain evidence="2 3">CBS 150709</strain>
    </source>
</reference>
<feature type="compositionally biased region" description="Basic and acidic residues" evidence="1">
    <location>
        <begin position="392"/>
        <end position="401"/>
    </location>
</feature>
<dbReference type="Proteomes" id="UP001287286">
    <property type="component" value="Unassembled WGS sequence"/>
</dbReference>
<name>A0ABR0CFL6_PURLI</name>
<sequence length="823" mass="89407">MGRRKGQQEWFGSGRASRVGRDQETACATHRGPFTLGPGTNVVEPRLAARADWTICLARPVARARIGHCVVRFSLHLGGCVGLTLQLMMVELLSDAGGQQSCVFRCRVRFSKGIAAAWLAQFHNGWGVRSRKRPRTEHHFACTGGRHGFAAAAAAASRAKTAAENPHDLLVPGAVFAMAWLIRKALREEVGEWAIAIDETTKYRAVHDMSTAGGRAVAVGQGLALSQELGALLLLSTSHLEEEGGRRGGGASSHASVRHHQHHPQQVKTGSQRIGEGWWIGWIGWTGTGSMRWAVCGWWREAGQWRAAGSPGPGAAPDREWTGGIEWAFCRGDGGGAWACTHHPLPLFRRALLHTFRCSGAAAPGCLIWPRSGRPWQPTASPPGQGATAPEGMRDREREGSPHLGCWAPAASMLSSGSFKYLPCLRRHPSPARDAAAAAAVDSVLHGGAADGFHHHLSAPVRLGRFHMLARVLLARQQGDLPMPAHAVSLTDEGGGDSDCMFPFPMQQALAAAGGTELHDCRGRSKHQHQQRATSSAEISFSFTFLSRVHPPPPFPWRFLSRAWVRRPIHGCMCQPLRTSSTYTYTYTSLILIKSAVALPQLLPYRLPGLPPSPPPPSKPVDHTPARPLSRPTTHTYSSAMAVPQVNGDVSPAHQSAFIQHLLNYPLISDGITTFKSNEYAQRSIKLGDSAYQTFAAPVLPWIAKPYGYISPYVQRADSIGDKALDRVDERFPVVKKPTNELYNDTRSLILLPYNKSIEGRDHVFQVYSSEIKKAEQQGIVAQGKAAVSTALVVSNETLSWLSSLLTAKKAEAAKLVNEKVQQ</sequence>
<feature type="compositionally biased region" description="Basic residues" evidence="1">
    <location>
        <begin position="256"/>
        <end position="265"/>
    </location>
</feature>
<protein>
    <recommendedName>
        <fullName evidence="4">Perilipin MPL1-like protein</fullName>
    </recommendedName>
</protein>
<organism evidence="2 3">
    <name type="scientific">Purpureocillium lilacinum</name>
    <name type="common">Paecilomyces lilacinus</name>
    <dbReference type="NCBI Taxonomy" id="33203"/>
    <lineage>
        <taxon>Eukaryota</taxon>
        <taxon>Fungi</taxon>
        <taxon>Dikarya</taxon>
        <taxon>Ascomycota</taxon>
        <taxon>Pezizomycotina</taxon>
        <taxon>Sordariomycetes</taxon>
        <taxon>Hypocreomycetidae</taxon>
        <taxon>Hypocreales</taxon>
        <taxon>Ophiocordycipitaceae</taxon>
        <taxon>Purpureocillium</taxon>
    </lineage>
</organism>
<feature type="compositionally biased region" description="Pro residues" evidence="1">
    <location>
        <begin position="609"/>
        <end position="619"/>
    </location>
</feature>
<feature type="region of interest" description="Disordered" evidence="1">
    <location>
        <begin position="1"/>
        <end position="22"/>
    </location>
</feature>
<keyword evidence="3" id="KW-1185">Reference proteome</keyword>